<sequence length="517" mass="58842">MFSKALFLTCLIFSCVESARILGIFPMPGISHYILTSKLMKGLAEAGHDVVMVSPYGMKDPPKNGKYTDVILDDFAEVFEKMNQIDLFGHSKRWMVFSMKEVIDVMMIGTRNTLRNPGLMNLVESKEHFDVVIIEEFLNDALKVYSHLFNCPLIILSSVGPNSKVNSVIGNPQPMAYVAHMQMRRFSSRISLLDRMTNLFQHVLSYTLSELLFVPKNERIMQEMYPGAPSISELNNNVALVLLNSHASLYEPQHLVPNMIEIGGYFIDPPKPLPEDLQEYMDNATDGVIYFSMGSNLKSKDLPEERKRMFLNIFGRLKQRVIWKFEEDLPGKPSNVLIKKWCPQQDILAHPNMRLFITHGGLLSTTETIYHGVPILAIPVFGDQPANAARAEASGFALQLDYNAPDFTEDKLDFLIRELLTNPSYKEVVQNKSRIFHDRPIKPMQTAVYWVDYVIRHRGAPHLRAAASKLAWYELYMVDVGAIMVVILAALLYTGKIVVWKIVGSIRRRRANKQKLS</sequence>
<keyword evidence="10" id="KW-1185">Reference proteome</keyword>
<dbReference type="EMBL" id="KB631579">
    <property type="protein sequence ID" value="ERL84452.1"/>
    <property type="molecule type" value="Genomic_DNA"/>
</dbReference>
<dbReference type="PROSITE" id="PS00375">
    <property type="entry name" value="UDPGT"/>
    <property type="match status" value="1"/>
</dbReference>
<dbReference type="InterPro" id="IPR035595">
    <property type="entry name" value="UDP_glycos_trans_CS"/>
</dbReference>
<dbReference type="EMBL" id="BT127298">
    <property type="protein sequence ID" value="AEE62260.1"/>
    <property type="molecule type" value="mRNA"/>
</dbReference>
<evidence type="ECO:0000313" key="6">
    <source>
        <dbReference type="EMBL" id="AEE62260.1"/>
    </source>
</evidence>
<dbReference type="GO" id="GO:0015020">
    <property type="term" value="F:glucuronosyltransferase activity"/>
    <property type="evidence" value="ECO:0007669"/>
    <property type="project" value="UniProtKB-EC"/>
</dbReference>
<dbReference type="OrthoDB" id="5835829at2759"/>
<reference evidence="9" key="3">
    <citation type="submission" date="2024-08" db="UniProtKB">
        <authorList>
            <consortium name="EnsemblMetazoa"/>
        </authorList>
    </citation>
    <scope>IDENTIFICATION</scope>
</reference>
<organism evidence="6">
    <name type="scientific">Dendroctonus ponderosae</name>
    <name type="common">Mountain pine beetle</name>
    <dbReference type="NCBI Taxonomy" id="77166"/>
    <lineage>
        <taxon>Eukaryota</taxon>
        <taxon>Metazoa</taxon>
        <taxon>Ecdysozoa</taxon>
        <taxon>Arthropoda</taxon>
        <taxon>Hexapoda</taxon>
        <taxon>Insecta</taxon>
        <taxon>Pterygota</taxon>
        <taxon>Neoptera</taxon>
        <taxon>Endopterygota</taxon>
        <taxon>Coleoptera</taxon>
        <taxon>Polyphaga</taxon>
        <taxon>Cucujiformia</taxon>
        <taxon>Curculionidae</taxon>
        <taxon>Scolytinae</taxon>
        <taxon>Dendroctonus</taxon>
    </lineage>
</organism>
<dbReference type="KEGG" id="dpa:109545279"/>
<keyword evidence="5" id="KW-0732">Signal</keyword>
<feature type="chain" id="PRO_5010895860" description="UDP-glucuronosyltransferase" evidence="5">
    <location>
        <begin position="19"/>
        <end position="517"/>
    </location>
</feature>
<dbReference type="FunFam" id="3.40.50.2000:FF:000050">
    <property type="entry name" value="UDP-glucuronosyltransferase"/>
    <property type="match status" value="1"/>
</dbReference>
<evidence type="ECO:0000313" key="9">
    <source>
        <dbReference type="EnsemblMetazoa" id="XP_019771424.1"/>
    </source>
</evidence>
<dbReference type="Proteomes" id="UP000019118">
    <property type="component" value="Unassembled WGS sequence"/>
</dbReference>
<comment type="similarity">
    <text evidence="1 4">Belongs to the UDP-glycosyltransferase family.</text>
</comment>
<evidence type="ECO:0000256" key="3">
    <source>
        <dbReference type="ARBA" id="ARBA00022679"/>
    </source>
</evidence>
<dbReference type="InterPro" id="IPR050271">
    <property type="entry name" value="UDP-glycosyltransferase"/>
</dbReference>
<dbReference type="EnsemblMetazoa" id="XM_019915865.1">
    <property type="protein sequence ID" value="XP_019771424.1"/>
    <property type="gene ID" value="LOC109545279"/>
</dbReference>
<gene>
    <name evidence="9" type="primary">109545279</name>
    <name evidence="8" type="ORF">D910_01884</name>
    <name evidence="7" type="ORF">YQE_12753</name>
</gene>
<name>J3JVN0_DENPD</name>
<dbReference type="EC" id="2.4.1.17" evidence="5"/>
<feature type="transmembrane region" description="Helical" evidence="5">
    <location>
        <begin position="480"/>
        <end position="503"/>
    </location>
</feature>
<dbReference type="Gene3D" id="3.40.50.2000">
    <property type="entry name" value="Glycogen Phosphorylase B"/>
    <property type="match status" value="2"/>
</dbReference>
<keyword evidence="2 4" id="KW-0328">Glycosyltransferase</keyword>
<evidence type="ECO:0000256" key="4">
    <source>
        <dbReference type="RuleBase" id="RU003718"/>
    </source>
</evidence>
<dbReference type="PANTHER" id="PTHR48043:SF159">
    <property type="entry name" value="EG:EG0003.4 PROTEIN-RELATED"/>
    <property type="match status" value="1"/>
</dbReference>
<evidence type="ECO:0000256" key="5">
    <source>
        <dbReference type="RuleBase" id="RU362059"/>
    </source>
</evidence>
<dbReference type="HOGENOM" id="CLU_012949_0_2_1"/>
<comment type="subcellular location">
    <subcellularLocation>
        <location evidence="5">Membrane</location>
        <topology evidence="5">Single-pass membrane protein</topology>
    </subcellularLocation>
</comment>
<proteinExistence type="evidence at transcript level"/>
<keyword evidence="3 4" id="KW-0808">Transferase</keyword>
<evidence type="ECO:0000313" key="7">
    <source>
        <dbReference type="EMBL" id="ENN70578.1"/>
    </source>
</evidence>
<evidence type="ECO:0000313" key="11">
    <source>
        <dbReference type="Proteomes" id="UP000030742"/>
    </source>
</evidence>
<evidence type="ECO:0000256" key="2">
    <source>
        <dbReference type="ARBA" id="ARBA00022676"/>
    </source>
</evidence>
<keyword evidence="5" id="KW-1133">Transmembrane helix</keyword>
<protein>
    <recommendedName>
        <fullName evidence="5">UDP-glucuronosyltransferase</fullName>
        <ecNumber evidence="5">2.4.1.17</ecNumber>
    </recommendedName>
</protein>
<dbReference type="PROSITE" id="PS51257">
    <property type="entry name" value="PROKAR_LIPOPROTEIN"/>
    <property type="match status" value="1"/>
</dbReference>
<dbReference type="PANTHER" id="PTHR48043">
    <property type="entry name" value="EG:EG0003.4 PROTEIN-RELATED"/>
    <property type="match status" value="1"/>
</dbReference>
<dbReference type="InterPro" id="IPR002213">
    <property type="entry name" value="UDP_glucos_trans"/>
</dbReference>
<accession>J3JVN0</accession>
<dbReference type="GO" id="GO:0016020">
    <property type="term" value="C:membrane"/>
    <property type="evidence" value="ECO:0007669"/>
    <property type="project" value="UniProtKB-SubCell"/>
</dbReference>
<dbReference type="CDD" id="cd03784">
    <property type="entry name" value="GT1_Gtf-like"/>
    <property type="match status" value="1"/>
</dbReference>
<dbReference type="EMBL" id="KB741291">
    <property type="protein sequence ID" value="ENN70578.1"/>
    <property type="molecule type" value="Genomic_DNA"/>
</dbReference>
<dbReference type="AlphaFoldDB" id="J3JVN0"/>
<evidence type="ECO:0000313" key="10">
    <source>
        <dbReference type="Proteomes" id="UP000019118"/>
    </source>
</evidence>
<comment type="catalytic activity">
    <reaction evidence="5">
        <text>glucuronate acceptor + UDP-alpha-D-glucuronate = acceptor beta-D-glucuronoside + UDP + H(+)</text>
        <dbReference type="Rhea" id="RHEA:21032"/>
        <dbReference type="ChEBI" id="CHEBI:15378"/>
        <dbReference type="ChEBI" id="CHEBI:58052"/>
        <dbReference type="ChEBI" id="CHEBI:58223"/>
        <dbReference type="ChEBI" id="CHEBI:132367"/>
        <dbReference type="ChEBI" id="CHEBI:132368"/>
        <dbReference type="EC" id="2.4.1.17"/>
    </reaction>
</comment>
<evidence type="ECO:0000256" key="1">
    <source>
        <dbReference type="ARBA" id="ARBA00009995"/>
    </source>
</evidence>
<reference evidence="10 11" key="2">
    <citation type="journal article" date="2013" name="Genome Biol.">
        <title>Draft genome of the mountain pine beetle, Dendroctonus ponderosae Hopkins, a major forest pest.</title>
        <authorList>
            <person name="Keeling C.I."/>
            <person name="Yuen M.M."/>
            <person name="Liao N.Y."/>
            <person name="Docking T.R."/>
            <person name="Chan S.K."/>
            <person name="Taylor G.A."/>
            <person name="Palmquist D.L."/>
            <person name="Jackman S.D."/>
            <person name="Nguyen A."/>
            <person name="Li M."/>
            <person name="Henderson H."/>
            <person name="Janes J.K."/>
            <person name="Zhao Y."/>
            <person name="Pandoh P."/>
            <person name="Moore R."/>
            <person name="Sperling F.A."/>
            <person name="Huber D.P."/>
            <person name="Birol I."/>
            <person name="Jones S.J."/>
            <person name="Bohlmann J."/>
        </authorList>
    </citation>
    <scope>NUCLEOTIDE SEQUENCE</scope>
</reference>
<dbReference type="Proteomes" id="UP000030742">
    <property type="component" value="Unassembled WGS sequence"/>
</dbReference>
<evidence type="ECO:0000313" key="8">
    <source>
        <dbReference type="EMBL" id="ERL84452.1"/>
    </source>
</evidence>
<keyword evidence="5" id="KW-0472">Membrane</keyword>
<reference evidence="6" key="1">
    <citation type="journal article" date="2012" name="Insect Biochem. Mol. Biol.">
        <title>Transcriptome and full-length cDNA resources for the mountain pine beetle, Dendroctonus ponderosae Hopkins, a major insect pest of pine forests.</title>
        <authorList>
            <person name="Keeling C.I."/>
            <person name="Henderson H."/>
            <person name="Li M."/>
            <person name="Yuen M."/>
            <person name="Clark E.L."/>
            <person name="Fraser J.D."/>
            <person name="Huber D.P."/>
            <person name="Liao N.Y."/>
            <person name="Roderick Docking T."/>
            <person name="Birol I."/>
            <person name="Chan S.K."/>
            <person name="Taylor G.A."/>
            <person name="Palmquist D."/>
            <person name="Jones S.J."/>
            <person name="Bohlmann J."/>
        </authorList>
    </citation>
    <scope>NUCLEOTIDE SEQUENCE</scope>
    <source>
        <tissue evidence="6">Midgut and adhering fatbody of emerged adults of both sexes 1</tissue>
    </source>
</reference>
<dbReference type="Pfam" id="PF00201">
    <property type="entry name" value="UDPGT"/>
    <property type="match status" value="1"/>
</dbReference>
<dbReference type="SUPFAM" id="SSF53756">
    <property type="entry name" value="UDP-Glycosyltransferase/glycogen phosphorylase"/>
    <property type="match status" value="1"/>
</dbReference>
<feature type="signal peptide" evidence="5">
    <location>
        <begin position="1"/>
        <end position="18"/>
    </location>
</feature>
<dbReference type="OMA" id="TSQYQND"/>
<keyword evidence="5" id="KW-0812">Transmembrane</keyword>